<dbReference type="Gene3D" id="1.20.1070.10">
    <property type="entry name" value="Rhodopsin 7-helix transmembrane proteins"/>
    <property type="match status" value="1"/>
</dbReference>
<feature type="transmembrane region" description="Helical" evidence="9">
    <location>
        <begin position="46"/>
        <end position="72"/>
    </location>
</feature>
<dbReference type="PANTHER" id="PTHR24238:SF69">
    <property type="entry name" value="G-PROTEIN COUPLED RECEPTOR 165"/>
    <property type="match status" value="1"/>
</dbReference>
<name>A0ABM1Y715_AEDAL</name>
<dbReference type="EnsemblMetazoa" id="AALFPA23_006368.R8257">
    <property type="protein sequence ID" value="AALFPA23_006368.P8257"/>
    <property type="gene ID" value="AALFPA23_006368"/>
</dbReference>
<keyword evidence="5" id="KW-0297">G-protein coupled receptor</keyword>
<dbReference type="PANTHER" id="PTHR24238">
    <property type="entry name" value="G-PROTEIN COUPLED RECEPTOR"/>
    <property type="match status" value="1"/>
</dbReference>
<dbReference type="Pfam" id="PF00001">
    <property type="entry name" value="7tm_1"/>
    <property type="match status" value="1"/>
</dbReference>
<feature type="domain" description="G-protein coupled receptors family 1 profile" evidence="10">
    <location>
        <begin position="64"/>
        <end position="142"/>
    </location>
</feature>
<keyword evidence="3 9" id="KW-0812">Transmembrane</keyword>
<dbReference type="InterPro" id="IPR000276">
    <property type="entry name" value="GPCR_Rhodpsn"/>
</dbReference>
<dbReference type="SUPFAM" id="SSF81321">
    <property type="entry name" value="Family A G protein-coupled receptor-like"/>
    <property type="match status" value="1"/>
</dbReference>
<dbReference type="PROSITE" id="PS50262">
    <property type="entry name" value="G_PROTEIN_RECEP_F1_2"/>
    <property type="match status" value="1"/>
</dbReference>
<evidence type="ECO:0000256" key="1">
    <source>
        <dbReference type="ARBA" id="ARBA00004141"/>
    </source>
</evidence>
<dbReference type="InterPro" id="IPR017452">
    <property type="entry name" value="GPCR_Rhodpsn_7TM"/>
</dbReference>
<evidence type="ECO:0000256" key="2">
    <source>
        <dbReference type="ARBA" id="ARBA00010663"/>
    </source>
</evidence>
<evidence type="ECO:0000256" key="7">
    <source>
        <dbReference type="ARBA" id="ARBA00023170"/>
    </source>
</evidence>
<keyword evidence="8" id="KW-0807">Transducer</keyword>
<feature type="transmembrane region" description="Helical" evidence="9">
    <location>
        <begin position="115"/>
        <end position="137"/>
    </location>
</feature>
<reference evidence="11" key="2">
    <citation type="submission" date="2025-05" db="UniProtKB">
        <authorList>
            <consortium name="EnsemblMetazoa"/>
        </authorList>
    </citation>
    <scope>IDENTIFICATION</scope>
    <source>
        <strain evidence="11">Foshan</strain>
    </source>
</reference>
<feature type="transmembrane region" description="Helical" evidence="9">
    <location>
        <begin position="84"/>
        <end position="109"/>
    </location>
</feature>
<dbReference type="RefSeq" id="XP_062707862.1">
    <property type="nucleotide sequence ID" value="XM_062851878.1"/>
</dbReference>
<evidence type="ECO:0000256" key="9">
    <source>
        <dbReference type="SAM" id="Phobius"/>
    </source>
</evidence>
<comment type="similarity">
    <text evidence="2">Belongs to the G-protein coupled receptor 1 family.</text>
</comment>
<protein>
    <recommendedName>
        <fullName evidence="10">G-protein coupled receptors family 1 profile domain-containing protein</fullName>
    </recommendedName>
</protein>
<keyword evidence="12" id="KW-1185">Reference proteome</keyword>
<evidence type="ECO:0000256" key="3">
    <source>
        <dbReference type="ARBA" id="ARBA00022692"/>
    </source>
</evidence>
<organism evidence="11 12">
    <name type="scientific">Aedes albopictus</name>
    <name type="common">Asian tiger mosquito</name>
    <name type="synonym">Stegomyia albopicta</name>
    <dbReference type="NCBI Taxonomy" id="7160"/>
    <lineage>
        <taxon>Eukaryota</taxon>
        <taxon>Metazoa</taxon>
        <taxon>Ecdysozoa</taxon>
        <taxon>Arthropoda</taxon>
        <taxon>Hexapoda</taxon>
        <taxon>Insecta</taxon>
        <taxon>Pterygota</taxon>
        <taxon>Neoptera</taxon>
        <taxon>Endopterygota</taxon>
        <taxon>Diptera</taxon>
        <taxon>Nematocera</taxon>
        <taxon>Culicoidea</taxon>
        <taxon>Culicidae</taxon>
        <taxon>Culicinae</taxon>
        <taxon>Aedini</taxon>
        <taxon>Aedes</taxon>
        <taxon>Stegomyia</taxon>
    </lineage>
</organism>
<evidence type="ECO:0000256" key="5">
    <source>
        <dbReference type="ARBA" id="ARBA00023040"/>
    </source>
</evidence>
<evidence type="ECO:0000313" key="11">
    <source>
        <dbReference type="EnsemblMetazoa" id="AALFPA23_006368.P8257"/>
    </source>
</evidence>
<proteinExistence type="inferred from homology"/>
<evidence type="ECO:0000256" key="8">
    <source>
        <dbReference type="ARBA" id="ARBA00023224"/>
    </source>
</evidence>
<comment type="subcellular location">
    <subcellularLocation>
        <location evidence="1">Membrane</location>
        <topology evidence="1">Multi-pass membrane protein</topology>
    </subcellularLocation>
</comment>
<keyword evidence="7" id="KW-0675">Receptor</keyword>
<evidence type="ECO:0000256" key="6">
    <source>
        <dbReference type="ARBA" id="ARBA00023136"/>
    </source>
</evidence>
<sequence length="142" mass="15842">MKSKETVPEAIPAVVAQMILGSFEAHNRSANVDYSSPVLKPVVARIYPIFILLYFVPAALGIASNVLVVMYISKYKLYREATQAFMVNLAVCHIVQCAFVLPITLMVMLIQNWVFGQFLCFFLPLLQVSGTNVCNFFSRSPS</sequence>
<evidence type="ECO:0000256" key="4">
    <source>
        <dbReference type="ARBA" id="ARBA00022989"/>
    </source>
</evidence>
<keyword evidence="4 9" id="KW-1133">Transmembrane helix</keyword>
<accession>A0ABM1Y715</accession>
<dbReference type="GeneID" id="134288122"/>
<evidence type="ECO:0000313" key="12">
    <source>
        <dbReference type="Proteomes" id="UP000069940"/>
    </source>
</evidence>
<keyword evidence="6 9" id="KW-0472">Membrane</keyword>
<evidence type="ECO:0000259" key="10">
    <source>
        <dbReference type="PROSITE" id="PS50262"/>
    </source>
</evidence>
<reference evidence="12" key="1">
    <citation type="journal article" date="2015" name="Proc. Natl. Acad. Sci. U.S.A.">
        <title>Genome sequence of the Asian Tiger mosquito, Aedes albopictus, reveals insights into its biology, genetics, and evolution.</title>
        <authorList>
            <person name="Chen X.G."/>
            <person name="Jiang X."/>
            <person name="Gu J."/>
            <person name="Xu M."/>
            <person name="Wu Y."/>
            <person name="Deng Y."/>
            <person name="Zhang C."/>
            <person name="Bonizzoni M."/>
            <person name="Dermauw W."/>
            <person name="Vontas J."/>
            <person name="Armbruster P."/>
            <person name="Huang X."/>
            <person name="Yang Y."/>
            <person name="Zhang H."/>
            <person name="He W."/>
            <person name="Peng H."/>
            <person name="Liu Y."/>
            <person name="Wu K."/>
            <person name="Chen J."/>
            <person name="Lirakis M."/>
            <person name="Topalis P."/>
            <person name="Van Leeuwen T."/>
            <person name="Hall A.B."/>
            <person name="Jiang X."/>
            <person name="Thorpe C."/>
            <person name="Mueller R.L."/>
            <person name="Sun C."/>
            <person name="Waterhouse R.M."/>
            <person name="Yan G."/>
            <person name="Tu Z.J."/>
            <person name="Fang X."/>
            <person name="James A.A."/>
        </authorList>
    </citation>
    <scope>NUCLEOTIDE SEQUENCE [LARGE SCALE GENOMIC DNA]</scope>
    <source>
        <strain evidence="12">Foshan</strain>
    </source>
</reference>
<dbReference type="Proteomes" id="UP000069940">
    <property type="component" value="Unassembled WGS sequence"/>
</dbReference>